<organism evidence="7 8">
    <name type="scientific">Wandonia haliotis</name>
    <dbReference type="NCBI Taxonomy" id="574963"/>
    <lineage>
        <taxon>Bacteria</taxon>
        <taxon>Pseudomonadati</taxon>
        <taxon>Bacteroidota</taxon>
        <taxon>Flavobacteriia</taxon>
        <taxon>Flavobacteriales</taxon>
        <taxon>Crocinitomicaceae</taxon>
        <taxon>Wandonia</taxon>
    </lineage>
</organism>
<sequence length="241" mass="27108">METKKWMKGLPVILFIITGVEIWADLTDKIGLVYLTKPMLLLLLVSTVILYRKAFVSKAAFTFLLAALTLSLGGDIFLMIRETDLFVPGLASFLLAHVSYCFLFWKDIRRNSEGKRDVYTWQYIIVFLLLSFLVILLGVLLPHIAANSETKPLVIPVTIYAIVITTMGIFALLRRGINVRSFRLGLIGALFFIVSDTVLALSLFMDIIPYSTLWIMSTYVLAQYLITRSALINTTIPATSN</sequence>
<dbReference type="Proteomes" id="UP001501126">
    <property type="component" value="Unassembled WGS sequence"/>
</dbReference>
<feature type="transmembrane region" description="Helical" evidence="6">
    <location>
        <begin position="184"/>
        <end position="201"/>
    </location>
</feature>
<protein>
    <recommendedName>
        <fullName evidence="9">Lysoplasmalogenase</fullName>
    </recommendedName>
</protein>
<evidence type="ECO:0000256" key="3">
    <source>
        <dbReference type="ARBA" id="ARBA00022692"/>
    </source>
</evidence>
<keyword evidence="5 6" id="KW-0472">Membrane</keyword>
<comment type="similarity">
    <text evidence="2">Belongs to the TMEM86 family.</text>
</comment>
<feature type="transmembrane region" description="Helical" evidence="6">
    <location>
        <begin position="118"/>
        <end position="141"/>
    </location>
</feature>
<feature type="transmembrane region" description="Helical" evidence="6">
    <location>
        <begin position="153"/>
        <end position="172"/>
    </location>
</feature>
<evidence type="ECO:0000256" key="2">
    <source>
        <dbReference type="ARBA" id="ARBA00007375"/>
    </source>
</evidence>
<dbReference type="PANTHER" id="PTHR31885">
    <property type="entry name" value="GH04784P"/>
    <property type="match status" value="1"/>
</dbReference>
<evidence type="ECO:0000313" key="8">
    <source>
        <dbReference type="Proteomes" id="UP001501126"/>
    </source>
</evidence>
<evidence type="ECO:0008006" key="9">
    <source>
        <dbReference type="Google" id="ProtNLM"/>
    </source>
</evidence>
<feature type="transmembrane region" description="Helical" evidence="6">
    <location>
        <begin position="86"/>
        <end position="106"/>
    </location>
</feature>
<evidence type="ECO:0000313" key="7">
    <source>
        <dbReference type="EMBL" id="GAA0874055.1"/>
    </source>
</evidence>
<dbReference type="Pfam" id="PF07947">
    <property type="entry name" value="YhhN"/>
    <property type="match status" value="1"/>
</dbReference>
<keyword evidence="4 6" id="KW-1133">Transmembrane helix</keyword>
<evidence type="ECO:0000256" key="5">
    <source>
        <dbReference type="ARBA" id="ARBA00023136"/>
    </source>
</evidence>
<feature type="transmembrane region" description="Helical" evidence="6">
    <location>
        <begin position="207"/>
        <end position="226"/>
    </location>
</feature>
<comment type="subcellular location">
    <subcellularLocation>
        <location evidence="1">Membrane</location>
        <topology evidence="1">Multi-pass membrane protein</topology>
    </subcellularLocation>
</comment>
<feature type="transmembrane region" description="Helical" evidence="6">
    <location>
        <begin position="34"/>
        <end position="52"/>
    </location>
</feature>
<keyword evidence="3 6" id="KW-0812">Transmembrane</keyword>
<dbReference type="PANTHER" id="PTHR31885:SF6">
    <property type="entry name" value="GH04784P"/>
    <property type="match status" value="1"/>
</dbReference>
<accession>A0ABN1MLA3</accession>
<dbReference type="InterPro" id="IPR012506">
    <property type="entry name" value="TMEM86B-like"/>
</dbReference>
<reference evidence="7 8" key="1">
    <citation type="journal article" date="2019" name="Int. J. Syst. Evol. Microbiol.">
        <title>The Global Catalogue of Microorganisms (GCM) 10K type strain sequencing project: providing services to taxonomists for standard genome sequencing and annotation.</title>
        <authorList>
            <consortium name="The Broad Institute Genomics Platform"/>
            <consortium name="The Broad Institute Genome Sequencing Center for Infectious Disease"/>
            <person name="Wu L."/>
            <person name="Ma J."/>
        </authorList>
    </citation>
    <scope>NUCLEOTIDE SEQUENCE [LARGE SCALE GENOMIC DNA]</scope>
    <source>
        <strain evidence="7 8">JCM 16083</strain>
    </source>
</reference>
<evidence type="ECO:0000256" key="6">
    <source>
        <dbReference type="SAM" id="Phobius"/>
    </source>
</evidence>
<keyword evidence="8" id="KW-1185">Reference proteome</keyword>
<feature type="transmembrane region" description="Helical" evidence="6">
    <location>
        <begin position="59"/>
        <end position="80"/>
    </location>
</feature>
<evidence type="ECO:0000256" key="1">
    <source>
        <dbReference type="ARBA" id="ARBA00004141"/>
    </source>
</evidence>
<proteinExistence type="inferred from homology"/>
<dbReference type="EMBL" id="BAAAFH010000003">
    <property type="protein sequence ID" value="GAA0874055.1"/>
    <property type="molecule type" value="Genomic_DNA"/>
</dbReference>
<gene>
    <name evidence="7" type="ORF">GCM10009118_04630</name>
</gene>
<name>A0ABN1MLA3_9FLAO</name>
<dbReference type="RefSeq" id="WP_343784712.1">
    <property type="nucleotide sequence ID" value="NZ_BAAAFH010000003.1"/>
</dbReference>
<evidence type="ECO:0000256" key="4">
    <source>
        <dbReference type="ARBA" id="ARBA00022989"/>
    </source>
</evidence>
<comment type="caution">
    <text evidence="7">The sequence shown here is derived from an EMBL/GenBank/DDBJ whole genome shotgun (WGS) entry which is preliminary data.</text>
</comment>